<dbReference type="RefSeq" id="XP_023953823.2">
    <property type="nucleotide sequence ID" value="XM_024098055.2"/>
</dbReference>
<accession>A0A6J1P7W1</accession>
<dbReference type="KEGG" id="bany:112057609"/>
<evidence type="ECO:0000313" key="3">
    <source>
        <dbReference type="Proteomes" id="UP001652582"/>
    </source>
</evidence>
<feature type="region of interest" description="Disordered" evidence="1">
    <location>
        <begin position="199"/>
        <end position="227"/>
    </location>
</feature>
<dbReference type="PANTHER" id="PTHR33327">
    <property type="entry name" value="ENDONUCLEASE"/>
    <property type="match status" value="1"/>
</dbReference>
<keyword evidence="3" id="KW-1185">Reference proteome</keyword>
<dbReference type="Pfam" id="PF23055">
    <property type="entry name" value="DUF7041"/>
    <property type="match status" value="1"/>
</dbReference>
<protein>
    <submittedName>
        <fullName evidence="4">Uncharacterized protein LOC112057609</fullName>
    </submittedName>
</protein>
<evidence type="ECO:0000259" key="2">
    <source>
        <dbReference type="Pfam" id="PF23055"/>
    </source>
</evidence>
<dbReference type="InterPro" id="IPR055469">
    <property type="entry name" value="DUF7041"/>
</dbReference>
<evidence type="ECO:0000313" key="4">
    <source>
        <dbReference type="RefSeq" id="XP_023953823.2"/>
    </source>
</evidence>
<dbReference type="OrthoDB" id="6260718at2759"/>
<dbReference type="PANTHER" id="PTHR33327:SF3">
    <property type="entry name" value="RNA-DIRECTED DNA POLYMERASE"/>
    <property type="match status" value="1"/>
</dbReference>
<dbReference type="GeneID" id="112057609"/>
<feature type="domain" description="DUF7041" evidence="2">
    <location>
        <begin position="16"/>
        <end position="99"/>
    </location>
</feature>
<dbReference type="Proteomes" id="UP001652582">
    <property type="component" value="Chromosome 18"/>
</dbReference>
<proteinExistence type="predicted"/>
<sequence>MSEREEQSVQAVRVKVPPFWPDEPALWFAQLEGQFALANITVDATKYNYVIANLDIKYITEIKDIIKNPPAADKYEKVKAELIARLSVSQEKRVRQLLTHEDIGDRKPSQFLRHLQNLAGPNVPDDFVRSLWSSRLPTHIQVILASQQKSTLEELAKLADTVSDVIGTQQVHELAAPTANDEVCELKRAIDELTRQVAAMSSPPHAQLSRARTRPNERHGWRHRSRRPAYNPAADTLCWYHRKFREKSTKCREPCFFSRNSVTGNESGSQ</sequence>
<gene>
    <name evidence="4" type="primary">LOC112057609</name>
</gene>
<evidence type="ECO:0000256" key="1">
    <source>
        <dbReference type="SAM" id="MobiDB-lite"/>
    </source>
</evidence>
<organism evidence="3 4">
    <name type="scientific">Bicyclus anynana</name>
    <name type="common">Squinting bush brown butterfly</name>
    <dbReference type="NCBI Taxonomy" id="110368"/>
    <lineage>
        <taxon>Eukaryota</taxon>
        <taxon>Metazoa</taxon>
        <taxon>Ecdysozoa</taxon>
        <taxon>Arthropoda</taxon>
        <taxon>Hexapoda</taxon>
        <taxon>Insecta</taxon>
        <taxon>Pterygota</taxon>
        <taxon>Neoptera</taxon>
        <taxon>Endopterygota</taxon>
        <taxon>Lepidoptera</taxon>
        <taxon>Glossata</taxon>
        <taxon>Ditrysia</taxon>
        <taxon>Papilionoidea</taxon>
        <taxon>Nymphalidae</taxon>
        <taxon>Satyrinae</taxon>
        <taxon>Satyrini</taxon>
        <taxon>Mycalesina</taxon>
        <taxon>Bicyclus</taxon>
    </lineage>
</organism>
<reference evidence="4" key="1">
    <citation type="submission" date="2025-08" db="UniProtKB">
        <authorList>
            <consortium name="RefSeq"/>
        </authorList>
    </citation>
    <scope>IDENTIFICATION</scope>
</reference>
<dbReference type="AlphaFoldDB" id="A0A6J1P7W1"/>
<name>A0A6J1P7W1_BICAN</name>